<dbReference type="Gene3D" id="1.10.510.10">
    <property type="entry name" value="Transferase(Phosphotransferase) domain 1"/>
    <property type="match status" value="1"/>
</dbReference>
<dbReference type="PROSITE" id="PS50011">
    <property type="entry name" value="PROTEIN_KINASE_DOM"/>
    <property type="match status" value="1"/>
</dbReference>
<dbReference type="Pfam" id="PF00069">
    <property type="entry name" value="Pkinase"/>
    <property type="match status" value="1"/>
</dbReference>
<dbReference type="Proteomes" id="UP000525078">
    <property type="component" value="Unassembled WGS sequence"/>
</dbReference>
<accession>A0A7J6H1P4</accession>
<proteinExistence type="predicted"/>
<sequence length="559" mass="61694">MVRVASLEDNRISGEVKSEKYTGGELNMGKFEVFSSNDISHNGLVLELDLVRRPVEESYKEFKALLENSGSPGSIGVVADVFLDDGGAVKAAGAKKMVVTSVLQGEMETLRFGALLALDLHAEGVEFFFDNLQLSKKSTHVVEPKIQRTPRASRSSPRLSSDGPSSSNSNILTSNNFTTGSSYKGSSYSSISSSASLAGIKASLPDNPHIYDFFDISSATGNFMRNRFSSSSSSSSWRCFLRGKEVIVFQRKFRRPIEYPELQIRLSTICRSHHNSLIKLLGASISGNCIYLAYEYAPGASLADCLRNPKNPSFTILSTWLSRMQIATDVAHGLDYVHHCSGLRSNFVHNHIKSSSIVIVSEESINAKLCHFGTSELCGEIESEVVTDSENSMETESEITAIKRNPKKSRSRALKLEGTRGYMAPEFQLTGTPTQKCDVYAFGVVMLELLSGEEPLKYQRVEEGEDGGYRRVSVIETARAAVEGGELRKWVDWRMKDSYPVEVAEKMIRVGLDCVEEAPERRPDMGRVAGLVSMLFLESKNWAEKIGMPMDFSVSLAPR</sequence>
<dbReference type="EMBL" id="JAATIP010000032">
    <property type="protein sequence ID" value="KAF4389083.1"/>
    <property type="molecule type" value="Genomic_DNA"/>
</dbReference>
<reference evidence="3 4" key="1">
    <citation type="journal article" date="2020" name="bioRxiv">
        <title>Sequence and annotation of 42 cannabis genomes reveals extensive copy number variation in cannabinoid synthesis and pathogen resistance genes.</title>
        <authorList>
            <person name="Mckernan K.J."/>
            <person name="Helbert Y."/>
            <person name="Kane L.T."/>
            <person name="Ebling H."/>
            <person name="Zhang L."/>
            <person name="Liu B."/>
            <person name="Eaton Z."/>
            <person name="Mclaughlin S."/>
            <person name="Kingan S."/>
            <person name="Baybayan P."/>
            <person name="Concepcion G."/>
            <person name="Jordan M."/>
            <person name="Riva A."/>
            <person name="Barbazuk W."/>
            <person name="Harkins T."/>
        </authorList>
    </citation>
    <scope>NUCLEOTIDE SEQUENCE [LARGE SCALE GENOMIC DNA]</scope>
    <source>
        <strain evidence="4">cv. Jamaican Lion 4</strain>
        <tissue evidence="3">Leaf</tissue>
    </source>
</reference>
<dbReference type="PANTHER" id="PTHR46863">
    <property type="entry name" value="OS09G0572100 PROTEIN"/>
    <property type="match status" value="1"/>
</dbReference>
<feature type="compositionally biased region" description="Low complexity" evidence="1">
    <location>
        <begin position="150"/>
        <end position="173"/>
    </location>
</feature>
<comment type="caution">
    <text evidence="3">The sequence shown here is derived from an EMBL/GenBank/DDBJ whole genome shotgun (WGS) entry which is preliminary data.</text>
</comment>
<name>A0A7J6H1P4_CANSA</name>
<evidence type="ECO:0000313" key="4">
    <source>
        <dbReference type="Proteomes" id="UP000525078"/>
    </source>
</evidence>
<feature type="region of interest" description="Disordered" evidence="1">
    <location>
        <begin position="141"/>
        <end position="173"/>
    </location>
</feature>
<evidence type="ECO:0000313" key="3">
    <source>
        <dbReference type="EMBL" id="KAF4389083.1"/>
    </source>
</evidence>
<evidence type="ECO:0000259" key="2">
    <source>
        <dbReference type="PROSITE" id="PS50011"/>
    </source>
</evidence>
<dbReference type="GO" id="GO:0005524">
    <property type="term" value="F:ATP binding"/>
    <property type="evidence" value="ECO:0007669"/>
    <property type="project" value="InterPro"/>
</dbReference>
<dbReference type="AlphaFoldDB" id="A0A7J6H1P4"/>
<organism evidence="3 4">
    <name type="scientific">Cannabis sativa</name>
    <name type="common">Hemp</name>
    <name type="synonym">Marijuana</name>
    <dbReference type="NCBI Taxonomy" id="3483"/>
    <lineage>
        <taxon>Eukaryota</taxon>
        <taxon>Viridiplantae</taxon>
        <taxon>Streptophyta</taxon>
        <taxon>Embryophyta</taxon>
        <taxon>Tracheophyta</taxon>
        <taxon>Spermatophyta</taxon>
        <taxon>Magnoliopsida</taxon>
        <taxon>eudicotyledons</taxon>
        <taxon>Gunneridae</taxon>
        <taxon>Pentapetalae</taxon>
        <taxon>rosids</taxon>
        <taxon>fabids</taxon>
        <taxon>Rosales</taxon>
        <taxon>Cannabaceae</taxon>
        <taxon>Cannabis</taxon>
    </lineage>
</organism>
<evidence type="ECO:0000256" key="1">
    <source>
        <dbReference type="SAM" id="MobiDB-lite"/>
    </source>
</evidence>
<protein>
    <recommendedName>
        <fullName evidence="2">Protein kinase domain-containing protein</fullName>
    </recommendedName>
</protein>
<gene>
    <name evidence="3" type="ORF">F8388_026812</name>
</gene>
<dbReference type="InterPro" id="IPR000719">
    <property type="entry name" value="Prot_kinase_dom"/>
</dbReference>
<dbReference type="PANTHER" id="PTHR46863:SF2">
    <property type="entry name" value="LYSM DOMAIN RECEPTOR-LIKE KINASE 3"/>
    <property type="match status" value="1"/>
</dbReference>
<dbReference type="SUPFAM" id="SSF56112">
    <property type="entry name" value="Protein kinase-like (PK-like)"/>
    <property type="match status" value="1"/>
</dbReference>
<dbReference type="GO" id="GO:0004672">
    <property type="term" value="F:protein kinase activity"/>
    <property type="evidence" value="ECO:0007669"/>
    <property type="project" value="InterPro"/>
</dbReference>
<dbReference type="InterPro" id="IPR011009">
    <property type="entry name" value="Kinase-like_dom_sf"/>
</dbReference>
<dbReference type="Gene3D" id="3.30.200.20">
    <property type="entry name" value="Phosphorylase Kinase, domain 1"/>
    <property type="match status" value="1"/>
</dbReference>
<feature type="domain" description="Protein kinase" evidence="2">
    <location>
        <begin position="214"/>
        <end position="537"/>
    </location>
</feature>